<protein>
    <submittedName>
        <fullName evidence="1">Uncharacterized protein</fullName>
    </submittedName>
</protein>
<reference evidence="1 2" key="1">
    <citation type="submission" date="2020-05" db="EMBL/GenBank/DDBJ databases">
        <authorList>
            <person name="Petersen J."/>
            <person name="Sayavedra L."/>
        </authorList>
    </citation>
    <scope>NUCLEOTIDE SEQUENCE [LARGE SCALE GENOMIC DNA]</scope>
    <source>
        <strain evidence="1">B azoricus SOX ET2 1586I</strain>
    </source>
</reference>
<keyword evidence="2" id="KW-1185">Reference proteome</keyword>
<accession>A0ABM8MAH9</accession>
<evidence type="ECO:0000313" key="2">
    <source>
        <dbReference type="Proteomes" id="UP000626656"/>
    </source>
</evidence>
<gene>
    <name evidence="1" type="ORF">AZO1586I_2042</name>
</gene>
<comment type="caution">
    <text evidence="1">The sequence shown here is derived from an EMBL/GenBank/DDBJ whole genome shotgun (WGS) entry which is preliminary data.</text>
</comment>
<dbReference type="RefSeq" id="WP_273542826.1">
    <property type="nucleotide sequence ID" value="NZ_CAHJWF010000462.1"/>
</dbReference>
<dbReference type="EMBL" id="CAHJWF010000462">
    <property type="protein sequence ID" value="CAB5507767.1"/>
    <property type="molecule type" value="Genomic_DNA"/>
</dbReference>
<organism evidence="1 2">
    <name type="scientific">Bathymodiolus thermophilus thioautotrophic gill symbiont</name>
    <dbReference type="NCBI Taxonomy" id="2360"/>
    <lineage>
        <taxon>Bacteria</taxon>
        <taxon>Pseudomonadati</taxon>
        <taxon>Pseudomonadota</taxon>
        <taxon>Gammaproteobacteria</taxon>
        <taxon>sulfur-oxidizing symbionts</taxon>
    </lineage>
</organism>
<evidence type="ECO:0000313" key="1">
    <source>
        <dbReference type="EMBL" id="CAB5507767.1"/>
    </source>
</evidence>
<name>A0ABM8MAH9_9GAMM</name>
<dbReference type="Proteomes" id="UP000626656">
    <property type="component" value="Unassembled WGS sequence"/>
</dbReference>
<sequence>MTNETEIIIGKVQSVDTGNISVKVDTEALLNSQPLKTTQNIDL</sequence>
<proteinExistence type="predicted"/>